<evidence type="ECO:0000256" key="2">
    <source>
        <dbReference type="ARBA" id="ARBA00008053"/>
    </source>
</evidence>
<comment type="subcellular location">
    <subcellularLocation>
        <location evidence="1">Endomembrane system</location>
    </subcellularLocation>
</comment>
<dbReference type="GO" id="GO:0012505">
    <property type="term" value="C:endomembrane system"/>
    <property type="evidence" value="ECO:0007669"/>
    <property type="project" value="UniProtKB-SubCell"/>
</dbReference>
<evidence type="ECO:0000256" key="6">
    <source>
        <dbReference type="SAM" id="Phobius"/>
    </source>
</evidence>
<dbReference type="InterPro" id="IPR007383">
    <property type="entry name" value="DUF445"/>
</dbReference>
<proteinExistence type="inferred from homology"/>
<name>A0A1M7J6K2_9BACI</name>
<feature type="transmembrane region" description="Helical" evidence="6">
    <location>
        <begin position="20"/>
        <end position="46"/>
    </location>
</feature>
<evidence type="ECO:0000256" key="4">
    <source>
        <dbReference type="ARBA" id="ARBA00022989"/>
    </source>
</evidence>
<dbReference type="STRING" id="1027249.SAMN05216179_0252"/>
<comment type="similarity">
    <text evidence="2">Belongs to the UPF0754 family.</text>
</comment>
<keyword evidence="5 6" id="KW-0472">Membrane</keyword>
<keyword evidence="4 6" id="KW-1133">Transmembrane helix</keyword>
<dbReference type="PANTHER" id="PTHR35791:SF1">
    <property type="entry name" value="UPF0754 MEMBRANE PROTEIN YHEB"/>
    <property type="match status" value="1"/>
</dbReference>
<dbReference type="EMBL" id="FRCZ01000001">
    <property type="protein sequence ID" value="SHM48077.1"/>
    <property type="molecule type" value="Genomic_DNA"/>
</dbReference>
<protein>
    <submittedName>
        <fullName evidence="7">Uncharacterized membrane protein YheB, UPF0754 family</fullName>
    </submittedName>
</protein>
<evidence type="ECO:0000256" key="5">
    <source>
        <dbReference type="ARBA" id="ARBA00023136"/>
    </source>
</evidence>
<dbReference type="Proteomes" id="UP000184184">
    <property type="component" value="Unassembled WGS sequence"/>
</dbReference>
<keyword evidence="8" id="KW-1185">Reference proteome</keyword>
<evidence type="ECO:0000313" key="7">
    <source>
        <dbReference type="EMBL" id="SHM48077.1"/>
    </source>
</evidence>
<feature type="transmembrane region" description="Helical" evidence="6">
    <location>
        <begin position="367"/>
        <end position="389"/>
    </location>
</feature>
<dbReference type="Pfam" id="PF04286">
    <property type="entry name" value="DUF445"/>
    <property type="match status" value="1"/>
</dbReference>
<dbReference type="PANTHER" id="PTHR35791">
    <property type="entry name" value="UPF0754 MEMBRANE PROTEIN YHEB"/>
    <property type="match status" value="1"/>
</dbReference>
<dbReference type="AlphaFoldDB" id="A0A1M7J6K2"/>
<organism evidence="7 8">
    <name type="scientific">Gracilibacillus kekensis</name>
    <dbReference type="NCBI Taxonomy" id="1027249"/>
    <lineage>
        <taxon>Bacteria</taxon>
        <taxon>Bacillati</taxon>
        <taxon>Bacillota</taxon>
        <taxon>Bacilli</taxon>
        <taxon>Bacillales</taxon>
        <taxon>Bacillaceae</taxon>
        <taxon>Gracilibacillus</taxon>
    </lineage>
</organism>
<evidence type="ECO:0000313" key="8">
    <source>
        <dbReference type="Proteomes" id="UP000184184"/>
    </source>
</evidence>
<reference evidence="7 8" key="1">
    <citation type="submission" date="2016-11" db="EMBL/GenBank/DDBJ databases">
        <authorList>
            <person name="Jaros S."/>
            <person name="Januszkiewicz K."/>
            <person name="Wedrychowicz H."/>
        </authorList>
    </citation>
    <scope>NUCLEOTIDE SEQUENCE [LARGE SCALE GENOMIC DNA]</scope>
    <source>
        <strain evidence="7 8">CGMCC 1.10681</strain>
    </source>
</reference>
<gene>
    <name evidence="7" type="ORF">SAMN05216179_0252</name>
</gene>
<sequence>MQEKDLLYVVERWKSSLENLILILVMVGVGSFIGGLTNSIAIKMLFRPYEAKYIGKWKIPFTPGVIPKRRDQLAKQLGQLVVNHLLTVDSIQKKLADRHLHCNVEEKIEQEFDHFLLKSTSIQQLSDKFGINLQSNQLKEKIAEKIVEQIRVYLQEHHEKPIKLWLEQAVTDEDIDKASAFIRNKGIDLLNNEETRQKMEDVIQQYAQSKGFLGNMVLSMFSREELALKVQRLVIEYLRSEKGYQWISRAVNQEWSNLLEQDLKIAESIFEKAKTQDLLKKVIQEQLAVEDWLEKPIQTILTPFTDQVKIKIIPLLTDQLFEKLSNNVPEMLNQLEVEKMVENQVSSFPTSRIEEIILSISRKEFKLITYLGALLGGLIGLIQALLFIMI</sequence>
<evidence type="ECO:0000256" key="1">
    <source>
        <dbReference type="ARBA" id="ARBA00004308"/>
    </source>
</evidence>
<keyword evidence="3 6" id="KW-0812">Transmembrane</keyword>
<accession>A0A1M7J6K2</accession>
<evidence type="ECO:0000256" key="3">
    <source>
        <dbReference type="ARBA" id="ARBA00022692"/>
    </source>
</evidence>